<accession>A0A553WBI2</accession>
<sequence length="252" mass="26843">MMNKGKPFRRKNAAFAAAMLATGSLVLSPLVMPAWAADSVAQTKSSAKDWLNTFTPSGVDSRLAARFDASKSQNSARFPFTLAGADSSRSRTIIVAARANSRLTAGAVSVRSAIAATETGAGKAMRLSTVDYRLTASKGWQGFALPSTPKLSAKVPLSELGRGNFRLDDSAKKPSKFSTNIKLDQNREVAPPARGSAASGDYKLDVGGSFSISRKIDVTAGLRYASENDRVLSRVDNRKDSEAVYVGTKIRF</sequence>
<keyword evidence="1" id="KW-0732">Signal</keyword>
<evidence type="ECO:0000313" key="2">
    <source>
        <dbReference type="EMBL" id="TSB02012.1"/>
    </source>
</evidence>
<evidence type="ECO:0000313" key="3">
    <source>
        <dbReference type="Proteomes" id="UP000320160"/>
    </source>
</evidence>
<dbReference type="EMBL" id="VKKU01000002">
    <property type="protein sequence ID" value="TSB02012.1"/>
    <property type="molecule type" value="Genomic_DNA"/>
</dbReference>
<proteinExistence type="predicted"/>
<organism evidence="2 3">
    <name type="scientific">Sphingorhabdus contaminans</name>
    <dbReference type="NCBI Taxonomy" id="1343899"/>
    <lineage>
        <taxon>Bacteria</taxon>
        <taxon>Pseudomonadati</taxon>
        <taxon>Pseudomonadota</taxon>
        <taxon>Alphaproteobacteria</taxon>
        <taxon>Sphingomonadales</taxon>
        <taxon>Sphingomonadaceae</taxon>
        <taxon>Sphingorhabdus</taxon>
    </lineage>
</organism>
<protein>
    <recommendedName>
        <fullName evidence="4">Porin</fullName>
    </recommendedName>
</protein>
<dbReference type="AlphaFoldDB" id="A0A553WBI2"/>
<dbReference type="RefSeq" id="WP_143777232.1">
    <property type="nucleotide sequence ID" value="NZ_VKKU01000002.1"/>
</dbReference>
<evidence type="ECO:0000256" key="1">
    <source>
        <dbReference type="SAM" id="SignalP"/>
    </source>
</evidence>
<reference evidence="2 3" key="1">
    <citation type="submission" date="2019-07" db="EMBL/GenBank/DDBJ databases">
        <authorList>
            <person name="Park M."/>
        </authorList>
    </citation>
    <scope>NUCLEOTIDE SEQUENCE [LARGE SCALE GENOMIC DNA]</scope>
    <source>
        <strain evidence="2 3">KCTC32445</strain>
    </source>
</reference>
<comment type="caution">
    <text evidence="2">The sequence shown here is derived from an EMBL/GenBank/DDBJ whole genome shotgun (WGS) entry which is preliminary data.</text>
</comment>
<evidence type="ECO:0008006" key="4">
    <source>
        <dbReference type="Google" id="ProtNLM"/>
    </source>
</evidence>
<gene>
    <name evidence="2" type="ORF">FOM92_12795</name>
</gene>
<feature type="signal peptide" evidence="1">
    <location>
        <begin position="1"/>
        <end position="36"/>
    </location>
</feature>
<dbReference type="Proteomes" id="UP000320160">
    <property type="component" value="Unassembled WGS sequence"/>
</dbReference>
<keyword evidence="3" id="KW-1185">Reference proteome</keyword>
<feature type="chain" id="PRO_5022050494" description="Porin" evidence="1">
    <location>
        <begin position="37"/>
        <end position="252"/>
    </location>
</feature>
<name>A0A553WBI2_9SPHN</name>
<dbReference type="OrthoDB" id="8479273at2"/>